<evidence type="ECO:0000256" key="4">
    <source>
        <dbReference type="ARBA" id="ARBA00022691"/>
    </source>
</evidence>
<evidence type="ECO:0000313" key="7">
    <source>
        <dbReference type="Proteomes" id="UP000008820"/>
    </source>
</evidence>
<evidence type="ECO:0000256" key="5">
    <source>
        <dbReference type="RuleBase" id="RU367087"/>
    </source>
</evidence>
<evidence type="ECO:0000313" key="6">
    <source>
        <dbReference type="EnsemblMetazoa" id="AAEL006507-PA"/>
    </source>
</evidence>
<reference evidence="6 7" key="1">
    <citation type="submission" date="2017-06" db="EMBL/GenBank/DDBJ databases">
        <title>Aedes aegypti genome working group (AGWG) sequencing and assembly.</title>
        <authorList>
            <consortium name="Aedes aegypti Genome Working Group (AGWG)"/>
            <person name="Matthews B.J."/>
        </authorList>
    </citation>
    <scope>NUCLEOTIDE SEQUENCE [LARGE SCALE GENOMIC DNA]</scope>
    <source>
        <strain evidence="6 7">LVP_AGWG</strain>
    </source>
</reference>
<organism evidence="6 7">
    <name type="scientific">Aedes aegypti</name>
    <name type="common">Yellowfever mosquito</name>
    <name type="synonym">Culex aegypti</name>
    <dbReference type="NCBI Taxonomy" id="7159"/>
    <lineage>
        <taxon>Eukaryota</taxon>
        <taxon>Metazoa</taxon>
        <taxon>Ecdysozoa</taxon>
        <taxon>Arthropoda</taxon>
        <taxon>Hexapoda</taxon>
        <taxon>Insecta</taxon>
        <taxon>Pterygota</taxon>
        <taxon>Neoptera</taxon>
        <taxon>Endopterygota</taxon>
        <taxon>Diptera</taxon>
        <taxon>Nematocera</taxon>
        <taxon>Culicoidea</taxon>
        <taxon>Culicidae</taxon>
        <taxon>Culicinae</taxon>
        <taxon>Aedini</taxon>
        <taxon>Aedes</taxon>
        <taxon>Stegomyia</taxon>
    </lineage>
</organism>
<dbReference type="Gene3D" id="3.40.50.150">
    <property type="entry name" value="Vaccinia Virus protein VP39"/>
    <property type="match status" value="1"/>
</dbReference>
<name>A0A1S4FDS7_AEDAE</name>
<dbReference type="GO" id="GO:0008173">
    <property type="term" value="F:RNA methyltransferase activity"/>
    <property type="evidence" value="ECO:0007669"/>
    <property type="project" value="UniProtKB-UniRule"/>
</dbReference>
<sequence length="276" mass="32294">MKTRQFFSFYRNINSMKIHEPFRSTRLFVRLSTVRTMSKSADQLRLGNYSNYYEIRDQENRPKCIGQSLPECFRKLNSYGNSSTLYLMDIGCNVGKLTHQIREVIQAAPQAQNKQVQAFGVDIDQSLINRATENHGSPHLQFSQVDIGAVAHGESEDRIQQYMTDKQIDRFDFVCCFSVLMFIHLIRGDDGLRTVLDYVCERTKILVLELHSWDSYVTQYENHRQNGGDYEHFHDLRWKGEDFIRKYVISKGFVVIRDSAEKIPPRNRAIEIFCKV</sequence>
<protein>
    <recommendedName>
        <fullName evidence="5">RNA methyltransferase</fullName>
        <ecNumber evidence="5">2.1.1.-</ecNumber>
    </recommendedName>
</protein>
<dbReference type="SUPFAM" id="SSF53335">
    <property type="entry name" value="S-adenosyl-L-methionine-dependent methyltransferases"/>
    <property type="match status" value="1"/>
</dbReference>
<keyword evidence="4 5" id="KW-0949">S-adenosyl-L-methionine</keyword>
<accession>A0A1S4FDS7</accession>
<evidence type="ECO:0000256" key="1">
    <source>
        <dbReference type="ARBA" id="ARBA00008361"/>
    </source>
</evidence>
<gene>
    <name evidence="6" type="primary">5568093</name>
</gene>
<dbReference type="GO" id="GO:0017069">
    <property type="term" value="F:snRNA binding"/>
    <property type="evidence" value="ECO:0007669"/>
    <property type="project" value="TreeGrafter"/>
</dbReference>
<evidence type="ECO:0000256" key="3">
    <source>
        <dbReference type="ARBA" id="ARBA00022679"/>
    </source>
</evidence>
<dbReference type="PROSITE" id="PS51515">
    <property type="entry name" value="BIN3_SAM"/>
    <property type="match status" value="1"/>
</dbReference>
<dbReference type="FunCoup" id="A0A1S4FDS7">
    <property type="interactions" value="619"/>
</dbReference>
<dbReference type="PANTHER" id="PTHR12315:SF0">
    <property type="entry name" value="7SK SNRNA METHYLPHOSPHATE CAPPING ENZYME"/>
    <property type="match status" value="1"/>
</dbReference>
<keyword evidence="2 5" id="KW-0489">Methyltransferase</keyword>
<dbReference type="PANTHER" id="PTHR12315">
    <property type="entry name" value="BICOID-INTERACTING PROTEIN RELATED"/>
    <property type="match status" value="1"/>
</dbReference>
<keyword evidence="7" id="KW-1185">Reference proteome</keyword>
<dbReference type="InterPro" id="IPR024160">
    <property type="entry name" value="BIN3_SAM-bd_dom"/>
</dbReference>
<dbReference type="EnsemblMetazoa" id="AAEL006507-RA">
    <property type="protein sequence ID" value="AAEL006507-PA"/>
    <property type="gene ID" value="AAEL006507"/>
</dbReference>
<dbReference type="InterPro" id="IPR039772">
    <property type="entry name" value="Bin3-like"/>
</dbReference>
<keyword evidence="3 5" id="KW-0808">Transferase</keyword>
<evidence type="ECO:0000256" key="2">
    <source>
        <dbReference type="ARBA" id="ARBA00022603"/>
    </source>
</evidence>
<dbReference type="GO" id="GO:0008171">
    <property type="term" value="F:O-methyltransferase activity"/>
    <property type="evidence" value="ECO:0007669"/>
    <property type="project" value="UniProtKB-UniRule"/>
</dbReference>
<dbReference type="GO" id="GO:0040031">
    <property type="term" value="P:snRNA modification"/>
    <property type="evidence" value="ECO:0007669"/>
    <property type="project" value="TreeGrafter"/>
</dbReference>
<dbReference type="Proteomes" id="UP000008820">
    <property type="component" value="Chromosome 2"/>
</dbReference>
<dbReference type="VEuPathDB" id="VectorBase:AAEL006507"/>
<dbReference type="Pfam" id="PF06859">
    <property type="entry name" value="Bin3"/>
    <property type="match status" value="1"/>
</dbReference>
<dbReference type="AlphaFoldDB" id="A0A1S4FDS7"/>
<proteinExistence type="inferred from homology"/>
<dbReference type="InterPro" id="IPR010675">
    <property type="entry name" value="Bin3_C"/>
</dbReference>
<dbReference type="GO" id="GO:0032259">
    <property type="term" value="P:methylation"/>
    <property type="evidence" value="ECO:0007669"/>
    <property type="project" value="UniProtKB-KW"/>
</dbReference>
<dbReference type="InParanoid" id="A0A1S4FDS7"/>
<reference evidence="6" key="2">
    <citation type="submission" date="2020-05" db="UniProtKB">
        <authorList>
            <consortium name="EnsemblMetazoa"/>
        </authorList>
    </citation>
    <scope>IDENTIFICATION</scope>
    <source>
        <strain evidence="6">LVP_AGWG</strain>
    </source>
</reference>
<comment type="similarity">
    <text evidence="1 5">Belongs to the methyltransferase superfamily.</text>
</comment>
<dbReference type="OrthoDB" id="273070at2759"/>
<dbReference type="EC" id="2.1.1.-" evidence="5"/>
<dbReference type="InterPro" id="IPR029063">
    <property type="entry name" value="SAM-dependent_MTases_sf"/>
</dbReference>